<reference evidence="1 2" key="1">
    <citation type="submission" date="2017-02" db="EMBL/GenBank/DDBJ databases">
        <title>Legionella quilivanii strain from human: case report and whole genome sequencing analysis.</title>
        <authorList>
            <person name="Lalancette C."/>
            <person name="Leduc J.-M."/>
            <person name="Levesque S."/>
            <person name="Fournier E."/>
            <person name="Saoud J."/>
            <person name="Faucher S.P."/>
            <person name="Bernard K."/>
            <person name="Martineau C."/>
            <person name="Longtin J."/>
        </authorList>
    </citation>
    <scope>NUCLEOTIDE SEQUENCE [LARGE SCALE GENOMIC DNA]</scope>
    <source>
        <strain evidence="1 2">ID143958</strain>
    </source>
</reference>
<evidence type="ECO:0000313" key="2">
    <source>
        <dbReference type="Proteomes" id="UP000249458"/>
    </source>
</evidence>
<dbReference type="EMBL" id="MVJN01000005">
    <property type="protein sequence ID" value="RAP36669.1"/>
    <property type="molecule type" value="Genomic_DNA"/>
</dbReference>
<accession>A0A364LJK5</accession>
<dbReference type="RefSeq" id="WP_112219397.1">
    <property type="nucleotide sequence ID" value="NZ_MVJN01000005.1"/>
</dbReference>
<dbReference type="AlphaFoldDB" id="A0A364LJK5"/>
<comment type="caution">
    <text evidence="1">The sequence shown here is derived from an EMBL/GenBank/DDBJ whole genome shotgun (WGS) entry which is preliminary data.</text>
</comment>
<sequence>MVDHVIVYELEYESKKCADIKAFNAATILIGSALEGIMLDIATQNEKIIKVLVKRNKTRKKELALHSLSLTDLLSLFKEAAIFPFDKRDDIHELYESMYDIACNIRNLIHPGRKIKAKFPKTSENEYLILESIYLNLKSFYYR</sequence>
<name>A0A364LJK5_9GAMM</name>
<dbReference type="Proteomes" id="UP000249458">
    <property type="component" value="Unassembled WGS sequence"/>
</dbReference>
<protein>
    <submittedName>
        <fullName evidence="1">Uncharacterized protein</fullName>
    </submittedName>
</protein>
<proteinExistence type="predicted"/>
<evidence type="ECO:0000313" key="1">
    <source>
        <dbReference type="EMBL" id="RAP36669.1"/>
    </source>
</evidence>
<organism evidence="1 2">
    <name type="scientific">Legionella quinlivanii</name>
    <dbReference type="NCBI Taxonomy" id="45073"/>
    <lineage>
        <taxon>Bacteria</taxon>
        <taxon>Pseudomonadati</taxon>
        <taxon>Pseudomonadota</taxon>
        <taxon>Gammaproteobacteria</taxon>
        <taxon>Legionellales</taxon>
        <taxon>Legionellaceae</taxon>
        <taxon>Legionella</taxon>
    </lineage>
</organism>
<gene>
    <name evidence="1" type="ORF">B1207_07655</name>
</gene>